<gene>
    <name evidence="1" type="ORF">LOD99_5909</name>
</gene>
<reference evidence="1 2" key="1">
    <citation type="journal article" date="2023" name="BMC Biol.">
        <title>The compact genome of the sponge Oopsacas minuta (Hexactinellida) is lacking key metazoan core genes.</title>
        <authorList>
            <person name="Santini S."/>
            <person name="Schenkelaars Q."/>
            <person name="Jourda C."/>
            <person name="Duchesne M."/>
            <person name="Belahbib H."/>
            <person name="Rocher C."/>
            <person name="Selva M."/>
            <person name="Riesgo A."/>
            <person name="Vervoort M."/>
            <person name="Leys S.P."/>
            <person name="Kodjabachian L."/>
            <person name="Le Bivic A."/>
            <person name="Borchiellini C."/>
            <person name="Claverie J.M."/>
            <person name="Renard E."/>
        </authorList>
    </citation>
    <scope>NUCLEOTIDE SEQUENCE [LARGE SCALE GENOMIC DNA]</scope>
    <source>
        <strain evidence="1">SPO-2</strain>
    </source>
</reference>
<sequence length="158" mass="17938">MASNNTPRMFTNFELLDATSENCFETRDFAKSGPDYMTAGKGINFNVKCFNSFCESYCQSFGYGIVCIQKGFCRDARSPGTCNVRKAMFDNFCPACGVEIGANNLENFIFTDCNVNIDWRTKDDKAGEFDVDCPKGKYKRLKPDGELKQYEYLILFVK</sequence>
<organism evidence="1 2">
    <name type="scientific">Oopsacas minuta</name>
    <dbReference type="NCBI Taxonomy" id="111878"/>
    <lineage>
        <taxon>Eukaryota</taxon>
        <taxon>Metazoa</taxon>
        <taxon>Porifera</taxon>
        <taxon>Hexactinellida</taxon>
        <taxon>Hexasterophora</taxon>
        <taxon>Lyssacinosida</taxon>
        <taxon>Leucopsacidae</taxon>
        <taxon>Oopsacas</taxon>
    </lineage>
</organism>
<comment type="caution">
    <text evidence="1">The sequence shown here is derived from an EMBL/GenBank/DDBJ whole genome shotgun (WGS) entry which is preliminary data.</text>
</comment>
<dbReference type="AlphaFoldDB" id="A0AAV7JNQ1"/>
<dbReference type="EMBL" id="JAKMXF010000311">
    <property type="protein sequence ID" value="KAI6650472.1"/>
    <property type="molecule type" value="Genomic_DNA"/>
</dbReference>
<dbReference type="Proteomes" id="UP001165289">
    <property type="component" value="Unassembled WGS sequence"/>
</dbReference>
<evidence type="ECO:0000313" key="2">
    <source>
        <dbReference type="Proteomes" id="UP001165289"/>
    </source>
</evidence>
<protein>
    <submittedName>
        <fullName evidence="1">Uncharacterized protein</fullName>
    </submittedName>
</protein>
<keyword evidence="2" id="KW-1185">Reference proteome</keyword>
<accession>A0AAV7JNQ1</accession>
<evidence type="ECO:0000313" key="1">
    <source>
        <dbReference type="EMBL" id="KAI6650472.1"/>
    </source>
</evidence>
<name>A0AAV7JNQ1_9METZ</name>
<proteinExistence type="predicted"/>